<comment type="similarity">
    <text evidence="3 13">Belongs to the glycosyltransferase 10 family.</text>
</comment>
<evidence type="ECO:0000256" key="13">
    <source>
        <dbReference type="RuleBase" id="RU003832"/>
    </source>
</evidence>
<evidence type="ECO:0000256" key="1">
    <source>
        <dbReference type="ARBA" id="ARBA00004447"/>
    </source>
</evidence>
<keyword evidence="12" id="KW-0961">Cell wall biogenesis/degradation</keyword>
<evidence type="ECO:0000256" key="6">
    <source>
        <dbReference type="ARBA" id="ARBA00022692"/>
    </source>
</evidence>
<dbReference type="GO" id="GO:0071555">
    <property type="term" value="P:cell wall organization"/>
    <property type="evidence" value="ECO:0007669"/>
    <property type="project" value="UniProtKB-KW"/>
</dbReference>
<dbReference type="OrthoDB" id="427096at2759"/>
<evidence type="ECO:0000256" key="9">
    <source>
        <dbReference type="ARBA" id="ARBA00023034"/>
    </source>
</evidence>
<dbReference type="PANTHER" id="PTHR11929">
    <property type="entry name" value="ALPHA- 1,3 -FUCOSYLTRANSFERASE"/>
    <property type="match status" value="1"/>
</dbReference>
<feature type="domain" description="Fucosyltransferase C-terminal" evidence="15">
    <location>
        <begin position="255"/>
        <end position="419"/>
    </location>
</feature>
<evidence type="ECO:0000256" key="14">
    <source>
        <dbReference type="SAM" id="MobiDB-lite"/>
    </source>
</evidence>
<dbReference type="Gene3D" id="3.40.50.11660">
    <property type="entry name" value="Glycosyl transferase family 10, C-terminal domain"/>
    <property type="match status" value="1"/>
</dbReference>
<keyword evidence="11" id="KW-0325">Glycoprotein</keyword>
<sequence length="545" mass="60448">MGVTAGNRGTTQRISITQEGLITANGSGGGASSSSSSSSSSSNNKKKWSNLMPLIVAIVVIAEIGFLGRLDMAKNAAMVHTWTKSFYYTSLGGVSLDEDDVLGIHNITNTSTSNSISNSNSENGNNNSVGADDCEVWLEKQDTVSYSRDFQKEPIVVSGLEQDWDSCAVGCKFGSHTGSDKKPDAAFGVPYHEPTEGVHRSMESAHYYAENNVAHARRRGYTVIMTTSLSSDVPVGYFSWAEYDIMAPLQPKTESALAAAFISNCAARNFRLQALEKLEKHVKIDSYGGCHRTHNGNVDKVDTLKRYKFSLAFENSNEEDYITEKFFQSLVAGAVPVFVGAPNVMDFAPSPTSVLHIKELSDVSSVAKTMNYLAENPVAYNKSISWKYDGPSDSFKALVDMAAVHSSCRLCIHLATKIRETEEKGPRFRKRPCKCTRGVETVYHLYVRERGRFEMHSIFLRSGNLTLKALESAVMAKFGSLNHVPIWKQERPESIRGRDELNVYRIYPVGMTQRQALYTFRFESNSDFRNYIESNPCTKLEVIFV</sequence>
<dbReference type="Proteomes" id="UP000554482">
    <property type="component" value="Unassembled WGS sequence"/>
</dbReference>
<comment type="caution">
    <text evidence="16">The sequence shown here is derived from an EMBL/GenBank/DDBJ whole genome shotgun (WGS) entry which is preliminary data.</text>
</comment>
<dbReference type="EMBL" id="JABWDY010017286">
    <property type="protein sequence ID" value="KAF5195469.1"/>
    <property type="molecule type" value="Genomic_DNA"/>
</dbReference>
<evidence type="ECO:0000313" key="16">
    <source>
        <dbReference type="EMBL" id="KAF5195469.1"/>
    </source>
</evidence>
<evidence type="ECO:0000256" key="11">
    <source>
        <dbReference type="ARBA" id="ARBA00023180"/>
    </source>
</evidence>
<keyword evidence="17" id="KW-1185">Reference proteome</keyword>
<evidence type="ECO:0000256" key="3">
    <source>
        <dbReference type="ARBA" id="ARBA00008919"/>
    </source>
</evidence>
<keyword evidence="6 13" id="KW-0812">Transmembrane</keyword>
<dbReference type="AlphaFoldDB" id="A0A7J6WDL7"/>
<name>A0A7J6WDL7_THATH</name>
<evidence type="ECO:0000256" key="7">
    <source>
        <dbReference type="ARBA" id="ARBA00022968"/>
    </source>
</evidence>
<dbReference type="EC" id="2.4.1.-" evidence="13"/>
<protein>
    <recommendedName>
        <fullName evidence="13">Fucosyltransferase</fullName>
        <ecNumber evidence="13">2.4.1.-</ecNumber>
    </recommendedName>
</protein>
<dbReference type="Pfam" id="PF00852">
    <property type="entry name" value="Glyco_transf_10"/>
    <property type="match status" value="1"/>
</dbReference>
<dbReference type="FunFam" id="3.40.50.11660:FF:000005">
    <property type="entry name" value="Glycoprotein 3-alpha-L-fucosyltransferase A"/>
    <property type="match status" value="1"/>
</dbReference>
<comment type="subcellular location">
    <subcellularLocation>
        <location evidence="1 13">Golgi apparatus</location>
        <location evidence="1 13">Golgi stack membrane</location>
        <topology evidence="1 13">Single-pass type II membrane protein</topology>
    </subcellularLocation>
</comment>
<dbReference type="GO" id="GO:0032580">
    <property type="term" value="C:Golgi cisterna membrane"/>
    <property type="evidence" value="ECO:0007669"/>
    <property type="project" value="UniProtKB-SubCell"/>
</dbReference>
<reference evidence="16 17" key="1">
    <citation type="submission" date="2020-06" db="EMBL/GenBank/DDBJ databases">
        <title>Transcriptomic and genomic resources for Thalictrum thalictroides and T. hernandezii: Facilitating candidate gene discovery in an emerging model plant lineage.</title>
        <authorList>
            <person name="Arias T."/>
            <person name="Riano-Pachon D.M."/>
            <person name="Di Stilio V.S."/>
        </authorList>
    </citation>
    <scope>NUCLEOTIDE SEQUENCE [LARGE SCALE GENOMIC DNA]</scope>
    <source>
        <strain evidence="17">cv. WT478/WT964</strain>
        <tissue evidence="16">Leaves</tissue>
    </source>
</reference>
<keyword evidence="10 13" id="KW-0472">Membrane</keyword>
<keyword evidence="7" id="KW-0735">Signal-anchor</keyword>
<dbReference type="UniPathway" id="UPA00378"/>
<dbReference type="PANTHER" id="PTHR11929:SF220">
    <property type="entry name" value="FUCOSYLTRANSFERASE"/>
    <property type="match status" value="1"/>
</dbReference>
<organism evidence="16 17">
    <name type="scientific">Thalictrum thalictroides</name>
    <name type="common">Rue-anemone</name>
    <name type="synonym">Anemone thalictroides</name>
    <dbReference type="NCBI Taxonomy" id="46969"/>
    <lineage>
        <taxon>Eukaryota</taxon>
        <taxon>Viridiplantae</taxon>
        <taxon>Streptophyta</taxon>
        <taxon>Embryophyta</taxon>
        <taxon>Tracheophyta</taxon>
        <taxon>Spermatophyta</taxon>
        <taxon>Magnoliopsida</taxon>
        <taxon>Ranunculales</taxon>
        <taxon>Ranunculaceae</taxon>
        <taxon>Thalictroideae</taxon>
        <taxon>Thalictrum</taxon>
    </lineage>
</organism>
<keyword evidence="9 13" id="KW-0333">Golgi apparatus</keyword>
<evidence type="ECO:0000256" key="8">
    <source>
        <dbReference type="ARBA" id="ARBA00022989"/>
    </source>
</evidence>
<evidence type="ECO:0000256" key="4">
    <source>
        <dbReference type="ARBA" id="ARBA00022676"/>
    </source>
</evidence>
<accession>A0A7J6WDL7</accession>
<dbReference type="InterPro" id="IPR055270">
    <property type="entry name" value="Glyco_tran_10_C"/>
</dbReference>
<evidence type="ECO:0000256" key="5">
    <source>
        <dbReference type="ARBA" id="ARBA00022679"/>
    </source>
</evidence>
<gene>
    <name evidence="16" type="ORF">FRX31_014939</name>
</gene>
<dbReference type="InterPro" id="IPR001503">
    <property type="entry name" value="Glyco_trans_10"/>
</dbReference>
<evidence type="ECO:0000313" key="17">
    <source>
        <dbReference type="Proteomes" id="UP000554482"/>
    </source>
</evidence>
<keyword evidence="5 13" id="KW-0808">Transferase</keyword>
<feature type="compositionally biased region" description="Low complexity" evidence="14">
    <location>
        <begin position="32"/>
        <end position="42"/>
    </location>
</feature>
<feature type="transmembrane region" description="Helical" evidence="13">
    <location>
        <begin position="48"/>
        <end position="68"/>
    </location>
</feature>
<dbReference type="SUPFAM" id="SSF53756">
    <property type="entry name" value="UDP-Glycosyltransferase/glycogen phosphorylase"/>
    <property type="match status" value="1"/>
</dbReference>
<dbReference type="GO" id="GO:0008417">
    <property type="term" value="F:fucosyltransferase activity"/>
    <property type="evidence" value="ECO:0007669"/>
    <property type="project" value="InterPro"/>
</dbReference>
<feature type="region of interest" description="Disordered" evidence="14">
    <location>
        <begin position="24"/>
        <end position="45"/>
    </location>
</feature>
<proteinExistence type="inferred from homology"/>
<comment type="pathway">
    <text evidence="2">Protein modification; protein glycosylation.</text>
</comment>
<evidence type="ECO:0000259" key="15">
    <source>
        <dbReference type="Pfam" id="PF00852"/>
    </source>
</evidence>
<evidence type="ECO:0000256" key="2">
    <source>
        <dbReference type="ARBA" id="ARBA00004922"/>
    </source>
</evidence>
<keyword evidence="8 13" id="KW-1133">Transmembrane helix</keyword>
<evidence type="ECO:0000256" key="10">
    <source>
        <dbReference type="ARBA" id="ARBA00023136"/>
    </source>
</evidence>
<dbReference type="InterPro" id="IPR038577">
    <property type="entry name" value="GT10-like_C_sf"/>
</dbReference>
<keyword evidence="4 13" id="KW-0328">Glycosyltransferase</keyword>
<evidence type="ECO:0000256" key="12">
    <source>
        <dbReference type="ARBA" id="ARBA00023316"/>
    </source>
</evidence>